<sequence length="143" mass="14920">MTGLLVMVDIAGRRAAIPAAEVNSVIELEKVYPIPRAPDYVTGLSAMRSQSLTVVDCRKALGLQGESDAAERAPVVDIDGHLYALLVDAVDDVAEAQSEITAVAGGFGKNWQRVAHGMVETADGPALVIDVRCLIEGPPAVAA</sequence>
<dbReference type="Gene3D" id="2.30.30.40">
    <property type="entry name" value="SH3 Domains"/>
    <property type="match status" value="1"/>
</dbReference>
<dbReference type="RefSeq" id="WP_160602773.1">
    <property type="nucleotide sequence ID" value="NZ_WTYX01000001.1"/>
</dbReference>
<dbReference type="AlphaFoldDB" id="A0A844ZRD5"/>
<evidence type="ECO:0000259" key="1">
    <source>
        <dbReference type="PROSITE" id="PS50851"/>
    </source>
</evidence>
<feature type="domain" description="CheW-like" evidence="1">
    <location>
        <begin position="2"/>
        <end position="140"/>
    </location>
</feature>
<protein>
    <submittedName>
        <fullName evidence="2">Chemotaxis protein CheW</fullName>
    </submittedName>
</protein>
<dbReference type="Pfam" id="PF01584">
    <property type="entry name" value="CheW"/>
    <property type="match status" value="1"/>
</dbReference>
<comment type="caution">
    <text evidence="2">The sequence shown here is derived from an EMBL/GenBank/DDBJ whole genome shotgun (WGS) entry which is preliminary data.</text>
</comment>
<evidence type="ECO:0000313" key="3">
    <source>
        <dbReference type="Proteomes" id="UP000442714"/>
    </source>
</evidence>
<dbReference type="InterPro" id="IPR002545">
    <property type="entry name" value="CheW-lke_dom"/>
</dbReference>
<dbReference type="OrthoDB" id="7390823at2"/>
<dbReference type="GO" id="GO:0006935">
    <property type="term" value="P:chemotaxis"/>
    <property type="evidence" value="ECO:0007669"/>
    <property type="project" value="InterPro"/>
</dbReference>
<dbReference type="InterPro" id="IPR039315">
    <property type="entry name" value="CheW"/>
</dbReference>
<reference evidence="2 3" key="1">
    <citation type="submission" date="2019-12" db="EMBL/GenBank/DDBJ databases">
        <title>Genomic-based taxomic classification of the family Erythrobacteraceae.</title>
        <authorList>
            <person name="Xu L."/>
        </authorList>
    </citation>
    <scope>NUCLEOTIDE SEQUENCE [LARGE SCALE GENOMIC DNA]</scope>
    <source>
        <strain evidence="2 3">KCTC 52763</strain>
    </source>
</reference>
<proteinExistence type="predicted"/>
<keyword evidence="3" id="KW-1185">Reference proteome</keyword>
<evidence type="ECO:0000313" key="2">
    <source>
        <dbReference type="EMBL" id="MXO89367.1"/>
    </source>
</evidence>
<organism evidence="2 3">
    <name type="scientific">Pontixanthobacter aquaemixtae</name>
    <dbReference type="NCBI Taxonomy" id="1958940"/>
    <lineage>
        <taxon>Bacteria</taxon>
        <taxon>Pseudomonadati</taxon>
        <taxon>Pseudomonadota</taxon>
        <taxon>Alphaproteobacteria</taxon>
        <taxon>Sphingomonadales</taxon>
        <taxon>Erythrobacteraceae</taxon>
        <taxon>Pontixanthobacter</taxon>
    </lineage>
</organism>
<name>A0A844ZRD5_9SPHN</name>
<dbReference type="Gene3D" id="2.40.50.180">
    <property type="entry name" value="CheA-289, Domain 4"/>
    <property type="match status" value="1"/>
</dbReference>
<dbReference type="InterPro" id="IPR036061">
    <property type="entry name" value="CheW-like_dom_sf"/>
</dbReference>
<dbReference type="GO" id="GO:0007165">
    <property type="term" value="P:signal transduction"/>
    <property type="evidence" value="ECO:0007669"/>
    <property type="project" value="InterPro"/>
</dbReference>
<dbReference type="PROSITE" id="PS50851">
    <property type="entry name" value="CHEW"/>
    <property type="match status" value="1"/>
</dbReference>
<accession>A0A844ZRD5</accession>
<dbReference type="PANTHER" id="PTHR22617">
    <property type="entry name" value="CHEMOTAXIS SENSOR HISTIDINE KINASE-RELATED"/>
    <property type="match status" value="1"/>
</dbReference>
<dbReference type="SMART" id="SM00260">
    <property type="entry name" value="CheW"/>
    <property type="match status" value="1"/>
</dbReference>
<dbReference type="SUPFAM" id="SSF50341">
    <property type="entry name" value="CheW-like"/>
    <property type="match status" value="1"/>
</dbReference>
<dbReference type="GO" id="GO:0005829">
    <property type="term" value="C:cytosol"/>
    <property type="evidence" value="ECO:0007669"/>
    <property type="project" value="TreeGrafter"/>
</dbReference>
<dbReference type="Proteomes" id="UP000442714">
    <property type="component" value="Unassembled WGS sequence"/>
</dbReference>
<gene>
    <name evidence="2" type="ORF">GRI41_00880</name>
</gene>
<dbReference type="EMBL" id="WTYX01000001">
    <property type="protein sequence ID" value="MXO89367.1"/>
    <property type="molecule type" value="Genomic_DNA"/>
</dbReference>
<dbReference type="PANTHER" id="PTHR22617:SF23">
    <property type="entry name" value="CHEMOTAXIS PROTEIN CHEW"/>
    <property type="match status" value="1"/>
</dbReference>